<dbReference type="Pfam" id="PF02365">
    <property type="entry name" value="NAM"/>
    <property type="match status" value="1"/>
</dbReference>
<dbReference type="PANTHER" id="PTHR31719:SF130">
    <property type="entry name" value="NAC DOMAIN-CONTAINING PROTEIN 18"/>
    <property type="match status" value="1"/>
</dbReference>
<evidence type="ECO:0000256" key="5">
    <source>
        <dbReference type="SAM" id="MobiDB-lite"/>
    </source>
</evidence>
<dbReference type="PROSITE" id="PS51005">
    <property type="entry name" value="NAC"/>
    <property type="match status" value="1"/>
</dbReference>
<name>A0ABD1HC27_SALDI</name>
<evidence type="ECO:0000313" key="7">
    <source>
        <dbReference type="EMBL" id="KAL1553996.1"/>
    </source>
</evidence>
<evidence type="ECO:0000256" key="4">
    <source>
        <dbReference type="ARBA" id="ARBA00023242"/>
    </source>
</evidence>
<keyword evidence="2" id="KW-0238">DNA-binding</keyword>
<dbReference type="InterPro" id="IPR036093">
    <property type="entry name" value="NAC_dom_sf"/>
</dbReference>
<dbReference type="SUPFAM" id="SSF101941">
    <property type="entry name" value="NAC domain"/>
    <property type="match status" value="1"/>
</dbReference>
<gene>
    <name evidence="7" type="ORF">AAHA92_14602</name>
</gene>
<dbReference type="Proteomes" id="UP001567538">
    <property type="component" value="Unassembled WGS sequence"/>
</dbReference>
<keyword evidence="1" id="KW-0805">Transcription regulation</keyword>
<comment type="caution">
    <text evidence="7">The sequence shown here is derived from an EMBL/GenBank/DDBJ whole genome shotgun (WGS) entry which is preliminary data.</text>
</comment>
<dbReference type="Gene3D" id="2.170.150.80">
    <property type="entry name" value="NAC domain"/>
    <property type="match status" value="1"/>
</dbReference>
<keyword evidence="8" id="KW-1185">Reference proteome</keyword>
<proteinExistence type="predicted"/>
<evidence type="ECO:0000313" key="8">
    <source>
        <dbReference type="Proteomes" id="UP001567538"/>
    </source>
</evidence>
<protein>
    <submittedName>
        <fullName evidence="7">NAC domain-containing protein 83-like</fullName>
    </submittedName>
</protein>
<evidence type="ECO:0000256" key="1">
    <source>
        <dbReference type="ARBA" id="ARBA00023015"/>
    </source>
</evidence>
<dbReference type="GO" id="GO:0003677">
    <property type="term" value="F:DNA binding"/>
    <property type="evidence" value="ECO:0007669"/>
    <property type="project" value="UniProtKB-KW"/>
</dbReference>
<keyword evidence="4" id="KW-0539">Nucleus</keyword>
<evidence type="ECO:0000256" key="2">
    <source>
        <dbReference type="ARBA" id="ARBA00023125"/>
    </source>
</evidence>
<reference evidence="7 8" key="1">
    <citation type="submission" date="2024-06" db="EMBL/GenBank/DDBJ databases">
        <title>A chromosome level genome sequence of Diviner's sage (Salvia divinorum).</title>
        <authorList>
            <person name="Ford S.A."/>
            <person name="Ro D.-K."/>
            <person name="Ness R.W."/>
            <person name="Phillips M.A."/>
        </authorList>
    </citation>
    <scope>NUCLEOTIDE SEQUENCE [LARGE SCALE GENOMIC DNA]</scope>
    <source>
        <strain evidence="7">SAF-2024a</strain>
        <tissue evidence="7">Leaf</tissue>
    </source>
</reference>
<dbReference type="PANTHER" id="PTHR31719">
    <property type="entry name" value="NAC TRANSCRIPTION FACTOR 56"/>
    <property type="match status" value="1"/>
</dbReference>
<keyword evidence="3" id="KW-0804">Transcription</keyword>
<feature type="domain" description="NAC" evidence="6">
    <location>
        <begin position="14"/>
        <end position="164"/>
    </location>
</feature>
<dbReference type="AlphaFoldDB" id="A0ABD1HC27"/>
<evidence type="ECO:0000259" key="6">
    <source>
        <dbReference type="PROSITE" id="PS51005"/>
    </source>
</evidence>
<evidence type="ECO:0000256" key="3">
    <source>
        <dbReference type="ARBA" id="ARBA00023163"/>
    </source>
</evidence>
<feature type="region of interest" description="Disordered" evidence="5">
    <location>
        <begin position="176"/>
        <end position="202"/>
    </location>
</feature>
<organism evidence="7 8">
    <name type="scientific">Salvia divinorum</name>
    <name type="common">Maria pastora</name>
    <name type="synonym">Diviner's sage</name>
    <dbReference type="NCBI Taxonomy" id="28513"/>
    <lineage>
        <taxon>Eukaryota</taxon>
        <taxon>Viridiplantae</taxon>
        <taxon>Streptophyta</taxon>
        <taxon>Embryophyta</taxon>
        <taxon>Tracheophyta</taxon>
        <taxon>Spermatophyta</taxon>
        <taxon>Magnoliopsida</taxon>
        <taxon>eudicotyledons</taxon>
        <taxon>Gunneridae</taxon>
        <taxon>Pentapetalae</taxon>
        <taxon>asterids</taxon>
        <taxon>lamiids</taxon>
        <taxon>Lamiales</taxon>
        <taxon>Lamiaceae</taxon>
        <taxon>Nepetoideae</taxon>
        <taxon>Mentheae</taxon>
        <taxon>Salviinae</taxon>
        <taxon>Salvia</taxon>
        <taxon>Salvia subgen. Calosphace</taxon>
    </lineage>
</organism>
<dbReference type="InterPro" id="IPR003441">
    <property type="entry name" value="NAC-dom"/>
</dbReference>
<dbReference type="EMBL" id="JBEAFC010000006">
    <property type="protein sequence ID" value="KAL1553996.1"/>
    <property type="molecule type" value="Genomic_DNA"/>
</dbReference>
<accession>A0ABD1HC27</accession>
<sequence length="202" mass="22662">MEKLSLVREEESKLPPGFRFQPTDEEIVFQYLSRKTFNHPLPALVIPELDVFTYDPWELPGDGEQEMHFFCNKEGRKMGRGSECGVWKGSGSAKRIICSKKMPIIGIRKSYVFHKRTKHRCAVRTDWIMHEYCLALSQSPQTHATDQGCLVRIGNWTLCRVILKKSIVSGVGVDDFSNSSSSSSTTSSSSSDSSIFTDVSSG</sequence>